<reference evidence="7" key="1">
    <citation type="submission" date="2016-11" db="EMBL/GenBank/DDBJ databases">
        <authorList>
            <person name="Jaros S."/>
            <person name="Januszkiewicz K."/>
            <person name="Wedrychowicz H."/>
        </authorList>
    </citation>
    <scope>NUCLEOTIDE SEQUENCE [LARGE SCALE GENOMIC DNA]</scope>
    <source>
        <strain evidence="7">Y48</strain>
    </source>
</reference>
<dbReference type="Pfam" id="PF14657">
    <property type="entry name" value="Arm-DNA-bind_4"/>
    <property type="match status" value="1"/>
</dbReference>
<dbReference type="Gene3D" id="1.10.150.130">
    <property type="match status" value="1"/>
</dbReference>
<evidence type="ECO:0000256" key="1">
    <source>
        <dbReference type="ARBA" id="ARBA00008857"/>
    </source>
</evidence>
<evidence type="ECO:0000313" key="8">
    <source>
        <dbReference type="Proteomes" id="UP000183810"/>
    </source>
</evidence>
<dbReference type="InterPro" id="IPR028259">
    <property type="entry name" value="AP2-like_int_N"/>
</dbReference>
<dbReference type="PROSITE" id="PS51900">
    <property type="entry name" value="CB"/>
    <property type="match status" value="1"/>
</dbReference>
<dbReference type="Gene3D" id="1.10.443.10">
    <property type="entry name" value="Intergrase catalytic core"/>
    <property type="match status" value="1"/>
</dbReference>
<evidence type="ECO:0000256" key="4">
    <source>
        <dbReference type="PROSITE-ProRule" id="PRU01248"/>
    </source>
</evidence>
<protein>
    <submittedName>
        <fullName evidence="7">Recombinase XerD</fullName>
    </submittedName>
</protein>
<keyword evidence="2 4" id="KW-0238">DNA-binding</keyword>
<evidence type="ECO:0000313" key="7">
    <source>
        <dbReference type="EMBL" id="APE33472.1"/>
    </source>
</evidence>
<dbReference type="GO" id="GO:0015074">
    <property type="term" value="P:DNA integration"/>
    <property type="evidence" value="ECO:0007669"/>
    <property type="project" value="InterPro"/>
</dbReference>
<evidence type="ECO:0000256" key="2">
    <source>
        <dbReference type="ARBA" id="ARBA00023125"/>
    </source>
</evidence>
<keyword evidence="8" id="KW-1185">Reference proteome</keyword>
<dbReference type="OrthoDB" id="4326943at2"/>
<feature type="domain" description="Tyr recombinase" evidence="5">
    <location>
        <begin position="189"/>
        <end position="385"/>
    </location>
</feature>
<dbReference type="GO" id="GO:0003677">
    <property type="term" value="F:DNA binding"/>
    <property type="evidence" value="ECO:0007669"/>
    <property type="project" value="UniProtKB-UniRule"/>
</dbReference>
<accession>A0A1J0VN62</accession>
<dbReference type="InterPro" id="IPR044068">
    <property type="entry name" value="CB"/>
</dbReference>
<dbReference type="InterPro" id="IPR013762">
    <property type="entry name" value="Integrase-like_cat_sf"/>
</dbReference>
<proteinExistence type="inferred from homology"/>
<keyword evidence="3" id="KW-0233">DNA recombination</keyword>
<dbReference type="InterPro" id="IPR011010">
    <property type="entry name" value="DNA_brk_join_enz"/>
</dbReference>
<dbReference type="Pfam" id="PF00589">
    <property type="entry name" value="Phage_integrase"/>
    <property type="match status" value="1"/>
</dbReference>
<dbReference type="AlphaFoldDB" id="A0A1J0VN62"/>
<gene>
    <name evidence="7" type="ORF">BOX37_05240</name>
</gene>
<dbReference type="InterPro" id="IPR010998">
    <property type="entry name" value="Integrase_recombinase_N"/>
</dbReference>
<dbReference type="EMBL" id="CP018082">
    <property type="protein sequence ID" value="APE33472.1"/>
    <property type="molecule type" value="Genomic_DNA"/>
</dbReference>
<evidence type="ECO:0000259" key="6">
    <source>
        <dbReference type="PROSITE" id="PS51900"/>
    </source>
</evidence>
<evidence type="ECO:0000259" key="5">
    <source>
        <dbReference type="PROSITE" id="PS51898"/>
    </source>
</evidence>
<sequence>MSRQQLPPQITKIEVTERRTGKPGIRYEVVADAGRDPETGKRHQVRRRFRTEKEAKEALAKFLADAASGSFVPRKDVTVEEACADWLASMHWARATTLSGYEYNLAPLREMHGPLPVQKLTRKHLDDMVAALKKGGSKTEKGNTRRPWSNRSLKRAVETTSWVLDYGIERKFLSHNVSRAIKPKAGKKRKPQTYTPAEVSKFLTSLEADRNGHLWFLALSGLRRGELGGLRWSGVDFKAKTITVHIGRAAAGGKAVEDDPKTEASERTLPMDDEMVAVLRKARRRQAADKLQLGKAYQNLDYVACNEDGTPYHPDTLTHKWAKAVKVAGVRHIRLHDARHTCGTIMHLRKVPMAVIAAWLGHADASVTARIYTHSQAEALAEASKTLGEVVTTRDIEAG</sequence>
<name>A0A1J0VN62_9NOCA</name>
<feature type="domain" description="Core-binding (CB)" evidence="6">
    <location>
        <begin position="77"/>
        <end position="168"/>
    </location>
</feature>
<dbReference type="KEGG" id="nsl:BOX37_05240"/>
<comment type="similarity">
    <text evidence="1">Belongs to the 'phage' integrase family.</text>
</comment>
<dbReference type="InterPro" id="IPR050090">
    <property type="entry name" value="Tyrosine_recombinase_XerCD"/>
</dbReference>
<dbReference type="Proteomes" id="UP000183810">
    <property type="component" value="Chromosome"/>
</dbReference>
<evidence type="ECO:0000256" key="3">
    <source>
        <dbReference type="ARBA" id="ARBA00023172"/>
    </source>
</evidence>
<dbReference type="PANTHER" id="PTHR30349:SF64">
    <property type="entry name" value="PROPHAGE INTEGRASE INTD-RELATED"/>
    <property type="match status" value="1"/>
</dbReference>
<organism evidence="7 8">
    <name type="scientific">Nocardia mangyaensis</name>
    <dbReference type="NCBI Taxonomy" id="2213200"/>
    <lineage>
        <taxon>Bacteria</taxon>
        <taxon>Bacillati</taxon>
        <taxon>Actinomycetota</taxon>
        <taxon>Actinomycetes</taxon>
        <taxon>Mycobacteriales</taxon>
        <taxon>Nocardiaceae</taxon>
        <taxon>Nocardia</taxon>
    </lineage>
</organism>
<dbReference type="PANTHER" id="PTHR30349">
    <property type="entry name" value="PHAGE INTEGRASE-RELATED"/>
    <property type="match status" value="1"/>
</dbReference>
<dbReference type="GO" id="GO:0006310">
    <property type="term" value="P:DNA recombination"/>
    <property type="evidence" value="ECO:0007669"/>
    <property type="project" value="UniProtKB-KW"/>
</dbReference>
<dbReference type="InterPro" id="IPR002104">
    <property type="entry name" value="Integrase_catalytic"/>
</dbReference>
<dbReference type="PROSITE" id="PS51898">
    <property type="entry name" value="TYR_RECOMBINASE"/>
    <property type="match status" value="1"/>
</dbReference>
<dbReference type="CDD" id="cd01189">
    <property type="entry name" value="INT_ICEBs1_C_like"/>
    <property type="match status" value="1"/>
</dbReference>
<dbReference type="SUPFAM" id="SSF56349">
    <property type="entry name" value="DNA breaking-rejoining enzymes"/>
    <property type="match status" value="1"/>
</dbReference>
<dbReference type="RefSeq" id="WP_071926654.1">
    <property type="nucleotide sequence ID" value="NZ_CP018082.1"/>
</dbReference>